<accession>A0A917ZQ39</accession>
<name>A0A917ZQ39_9ACTN</name>
<gene>
    <name evidence="1" type="ORF">GCM10012280_30030</name>
</gene>
<sequence length="388" mass="43078">MLLSGSGVVQNAMRVPTLPQIRSYMEYSGWERRAPGVAGTLWVRNGIRIGVPNSTIGDREIVKGIVARLAAYEQCPESKLASRIRYHLMDVTFLRAANDYRITDTIPFEAASTVIGSARKLLRASGTTAWRERGEIGGNYARRGDEVLRSARMDHTLDGSFVIPLLVPLSAPDERTPHAADLPNLELFTSAPEPFERRVTRTLAQSIQAVREIIVQPENSPSMSELHAVVERGVSREFCSALASILAEPAVGEFETQFDWAESLPAPGAMPTSVVIESEAVGRIEEAAKKLKKGRIDTRSTFSGDIVELRHVTDEPFGFIWVSTIRKGRRSEIRVRLPFSEYQEALTWHHSQRVVIVEGRIEVGAGRRLVVESPVSCRPIDEIFVDAH</sequence>
<dbReference type="AlphaFoldDB" id="A0A917ZQ39"/>
<reference evidence="1" key="1">
    <citation type="journal article" date="2014" name="Int. J. Syst. Evol. Microbiol.">
        <title>Complete genome sequence of Corynebacterium casei LMG S-19264T (=DSM 44701T), isolated from a smear-ripened cheese.</title>
        <authorList>
            <consortium name="US DOE Joint Genome Institute (JGI-PGF)"/>
            <person name="Walter F."/>
            <person name="Albersmeier A."/>
            <person name="Kalinowski J."/>
            <person name="Ruckert C."/>
        </authorList>
    </citation>
    <scope>NUCLEOTIDE SEQUENCE</scope>
    <source>
        <strain evidence="1">CGMCC 4.7201</strain>
    </source>
</reference>
<keyword evidence="2" id="KW-1185">Reference proteome</keyword>
<protein>
    <submittedName>
        <fullName evidence="1">Uncharacterized protein</fullName>
    </submittedName>
</protein>
<evidence type="ECO:0000313" key="1">
    <source>
        <dbReference type="EMBL" id="GGO88677.1"/>
    </source>
</evidence>
<reference evidence="1" key="2">
    <citation type="submission" date="2020-09" db="EMBL/GenBank/DDBJ databases">
        <authorList>
            <person name="Sun Q."/>
            <person name="Zhou Y."/>
        </authorList>
    </citation>
    <scope>NUCLEOTIDE SEQUENCE</scope>
    <source>
        <strain evidence="1">CGMCC 4.7201</strain>
    </source>
</reference>
<comment type="caution">
    <text evidence="1">The sequence shown here is derived from an EMBL/GenBank/DDBJ whole genome shotgun (WGS) entry which is preliminary data.</text>
</comment>
<organism evidence="1 2">
    <name type="scientific">Wenjunlia tyrosinilytica</name>
    <dbReference type="NCBI Taxonomy" id="1544741"/>
    <lineage>
        <taxon>Bacteria</taxon>
        <taxon>Bacillati</taxon>
        <taxon>Actinomycetota</taxon>
        <taxon>Actinomycetes</taxon>
        <taxon>Kitasatosporales</taxon>
        <taxon>Streptomycetaceae</taxon>
        <taxon>Wenjunlia</taxon>
    </lineage>
</organism>
<dbReference type="Proteomes" id="UP000641932">
    <property type="component" value="Unassembled WGS sequence"/>
</dbReference>
<evidence type="ECO:0000313" key="2">
    <source>
        <dbReference type="Proteomes" id="UP000641932"/>
    </source>
</evidence>
<proteinExistence type="predicted"/>
<dbReference type="EMBL" id="BMMS01000012">
    <property type="protein sequence ID" value="GGO88677.1"/>
    <property type="molecule type" value="Genomic_DNA"/>
</dbReference>